<evidence type="ECO:0000259" key="2">
    <source>
        <dbReference type="PROSITE" id="PS50126"/>
    </source>
</evidence>
<feature type="domain" description="S1 motif" evidence="2">
    <location>
        <begin position="199"/>
        <end position="268"/>
    </location>
</feature>
<sequence>MTEPLSSESLKDFLSTIRAGEVRTGRVISVEDREALVELDGFSGPAKALGRIPRGDLTRKAIGHPSEAVIIGQRLTFEVIAVDWQQECVLASASACEDPALRAFLLGLRRGTAHQGQVQSVHNFGVFVNLDGEPDDQCTGFIRGPELSWRRIDHPADAVTAGQRVVGEIIDVDTRRGQVQLSLKALQEDPLVPFADQAGIVTTGQVTKLIPFGAFVRIADGVEGLVHNTEFRDEPVEHPGQIVSEGDEITVRIVEVDLVRRRLTLSARDRVRNGKRST</sequence>
<dbReference type="Proteomes" id="UP001235744">
    <property type="component" value="Chromosome"/>
</dbReference>
<dbReference type="Pfam" id="PF00575">
    <property type="entry name" value="S1"/>
    <property type="match status" value="3"/>
</dbReference>
<reference evidence="3 4" key="1">
    <citation type="submission" date="2023-03" db="EMBL/GenBank/DDBJ databases">
        <title>Isolation and description of six Streptomyces strains from soil environments, able to metabolize different microbial glucans.</title>
        <authorList>
            <person name="Widen T."/>
            <person name="Larsbrink J."/>
        </authorList>
    </citation>
    <scope>NUCLEOTIDE SEQUENCE [LARGE SCALE GENOMIC DNA]</scope>
    <source>
        <strain evidence="3 4">Alt2</strain>
    </source>
</reference>
<organism evidence="3 4">
    <name type="scientific">Streptomyces poriferorum</name>
    <dbReference type="NCBI Taxonomy" id="2798799"/>
    <lineage>
        <taxon>Bacteria</taxon>
        <taxon>Bacillati</taxon>
        <taxon>Actinomycetota</taxon>
        <taxon>Actinomycetes</taxon>
        <taxon>Kitasatosporales</taxon>
        <taxon>Streptomycetaceae</taxon>
        <taxon>Streptomyces</taxon>
    </lineage>
</organism>
<name>A0ABY9J2Z9_9ACTN</name>
<dbReference type="Gene3D" id="2.40.50.140">
    <property type="entry name" value="Nucleic acid-binding proteins"/>
    <property type="match status" value="3"/>
</dbReference>
<accession>A0ABY9J2Z9</accession>
<dbReference type="InterPro" id="IPR003029">
    <property type="entry name" value="S1_domain"/>
</dbReference>
<proteinExistence type="predicted"/>
<dbReference type="SMART" id="SM00316">
    <property type="entry name" value="S1"/>
    <property type="match status" value="3"/>
</dbReference>
<evidence type="ECO:0000256" key="1">
    <source>
        <dbReference type="PROSITE-ProRule" id="PRU00182"/>
    </source>
</evidence>
<gene>
    <name evidence="3" type="ORF">P8A19_41100</name>
</gene>
<dbReference type="InterPro" id="IPR012340">
    <property type="entry name" value="NA-bd_OB-fold"/>
</dbReference>
<feature type="domain" description="S1 motif" evidence="2">
    <location>
        <begin position="111"/>
        <end position="184"/>
    </location>
</feature>
<dbReference type="EMBL" id="CP120988">
    <property type="protein sequence ID" value="WLQ61414.1"/>
    <property type="molecule type" value="Genomic_DNA"/>
</dbReference>
<dbReference type="PROSITE" id="PS50126">
    <property type="entry name" value="S1"/>
    <property type="match status" value="3"/>
</dbReference>
<keyword evidence="4" id="KW-1185">Reference proteome</keyword>
<evidence type="ECO:0000313" key="4">
    <source>
        <dbReference type="Proteomes" id="UP001235744"/>
    </source>
</evidence>
<keyword evidence="1" id="KW-0694">RNA-binding</keyword>
<dbReference type="PROSITE" id="PS50889">
    <property type="entry name" value="S4"/>
    <property type="match status" value="1"/>
</dbReference>
<evidence type="ECO:0000313" key="3">
    <source>
        <dbReference type="EMBL" id="WLQ61414.1"/>
    </source>
</evidence>
<dbReference type="InterPro" id="IPR050437">
    <property type="entry name" value="Ribos_protein_bS1-like"/>
</dbReference>
<feature type="domain" description="S1 motif" evidence="2">
    <location>
        <begin position="20"/>
        <end position="94"/>
    </location>
</feature>
<dbReference type="RefSeq" id="WP_306068556.1">
    <property type="nucleotide sequence ID" value="NZ_CP120988.1"/>
</dbReference>
<dbReference type="SUPFAM" id="SSF50249">
    <property type="entry name" value="Nucleic acid-binding proteins"/>
    <property type="match status" value="3"/>
</dbReference>
<dbReference type="PANTHER" id="PTHR10724">
    <property type="entry name" value="30S RIBOSOMAL PROTEIN S1"/>
    <property type="match status" value="1"/>
</dbReference>
<protein>
    <submittedName>
        <fullName evidence="3">S1 RNA-binding domain-containing protein</fullName>
    </submittedName>
</protein>